<organism evidence="3 4">
    <name type="scientific">Desulfonatronospira thiodismutans ASO3-1</name>
    <dbReference type="NCBI Taxonomy" id="555779"/>
    <lineage>
        <taxon>Bacteria</taxon>
        <taxon>Pseudomonadati</taxon>
        <taxon>Thermodesulfobacteriota</taxon>
        <taxon>Desulfovibrionia</taxon>
        <taxon>Desulfovibrionales</taxon>
        <taxon>Desulfonatronovibrionaceae</taxon>
        <taxon>Desulfonatronospira</taxon>
    </lineage>
</organism>
<dbReference type="OrthoDB" id="3806873at2"/>
<dbReference type="eggNOG" id="COG0704">
    <property type="taxonomic scope" value="Bacteria"/>
</dbReference>
<protein>
    <submittedName>
        <fullName evidence="3">Phosphate uptake regulator, PhoU</fullName>
    </submittedName>
</protein>
<proteinExistence type="inferred from homology"/>
<dbReference type="SUPFAM" id="SSF109755">
    <property type="entry name" value="PhoU-like"/>
    <property type="match status" value="1"/>
</dbReference>
<dbReference type="Gene3D" id="3.90.1200.10">
    <property type="match status" value="1"/>
</dbReference>
<name>D6SMC9_9BACT</name>
<dbReference type="eggNOG" id="COG3173">
    <property type="taxonomic scope" value="Bacteria"/>
</dbReference>
<comment type="similarity">
    <text evidence="1">Belongs to the PhoU family.</text>
</comment>
<sequence length="545" mass="63907">MHNLLDLKEKIHFMTLEVIRQLESVKRIIRNPDPQVADRVKNRDDLIDNYKAVIENICFSRIHGHHYLTREEADFVRAVNIISNNLERISDFAVNILGQLNHLHDMKTMQSYRYRHYFQQITISLELVVQGLFNRDHELALRICKSEFIVDKLFKKSFRQILEDLHSADNKSDLITCLFIFRYLERMGDSMLNIGEAIIFSVFGEKLKIHQYHALMENLGSMDNELSFEEIGFESIWESRSGCRIGKIMDSGQRNGQAVLFKEGRIEKIAREKANIEKWKSIFPSLVPRIISYSQNSKNASMLMDFLQGCSVQDTVLSRDRESMDNAAFILKETLSIIWHDTLENTAVKPDFISQMIQRLDDVIMIHPEFNFSDFDNSLSRPLPEKLLQILSKIETELSSPFSVFIHGDFNTNNILYNQKNQQIYFIDLHRSRYGDYVQDISVFLVSNYRMPVFYPDVRRAINKINKTIFCFANQFAAENSDKTFHARLALGLIRSFYTSTRFELNRELSRSMYNRSLQLAQLLLAHQGKPWRDFSVPRNIFDYP</sequence>
<feature type="domain" description="PhoU" evidence="2">
    <location>
        <begin position="123"/>
        <end position="197"/>
    </location>
</feature>
<evidence type="ECO:0000259" key="2">
    <source>
        <dbReference type="Pfam" id="PF01895"/>
    </source>
</evidence>
<dbReference type="Proteomes" id="UP000005496">
    <property type="component" value="Unassembled WGS sequence"/>
</dbReference>
<feature type="domain" description="PhoU" evidence="2">
    <location>
        <begin position="14"/>
        <end position="96"/>
    </location>
</feature>
<comment type="caution">
    <text evidence="3">The sequence shown here is derived from an EMBL/GenBank/DDBJ whole genome shotgun (WGS) entry which is preliminary data.</text>
</comment>
<dbReference type="PANTHER" id="PTHR42930">
    <property type="entry name" value="PHOSPHATE-SPECIFIC TRANSPORT SYSTEM ACCESSORY PROTEIN PHOU"/>
    <property type="match status" value="1"/>
</dbReference>
<evidence type="ECO:0000313" key="4">
    <source>
        <dbReference type="Proteomes" id="UP000005496"/>
    </source>
</evidence>
<dbReference type="AlphaFoldDB" id="D6SMC9"/>
<dbReference type="PANTHER" id="PTHR42930:SF3">
    <property type="entry name" value="PHOSPHATE-SPECIFIC TRANSPORT SYSTEM ACCESSORY PROTEIN PHOU"/>
    <property type="match status" value="1"/>
</dbReference>
<evidence type="ECO:0000313" key="3">
    <source>
        <dbReference type="EMBL" id="EFI35840.1"/>
    </source>
</evidence>
<dbReference type="EMBL" id="ACJN02000001">
    <property type="protein sequence ID" value="EFI35840.1"/>
    <property type="molecule type" value="Genomic_DNA"/>
</dbReference>
<dbReference type="GO" id="GO:0045936">
    <property type="term" value="P:negative regulation of phosphate metabolic process"/>
    <property type="evidence" value="ECO:0007669"/>
    <property type="project" value="InterPro"/>
</dbReference>
<dbReference type="Gene3D" id="1.20.58.220">
    <property type="entry name" value="Phosphate transport system protein phou homolog 2, domain 2"/>
    <property type="match status" value="1"/>
</dbReference>
<accession>D6SMC9</accession>
<dbReference type="InterPro" id="IPR011009">
    <property type="entry name" value="Kinase-like_dom_sf"/>
</dbReference>
<gene>
    <name evidence="3" type="ORF">Dthio_PD3277</name>
</gene>
<dbReference type="InterPro" id="IPR038078">
    <property type="entry name" value="PhoU-like_sf"/>
</dbReference>
<dbReference type="InterPro" id="IPR028366">
    <property type="entry name" value="PhoU"/>
</dbReference>
<dbReference type="Pfam" id="PF02958">
    <property type="entry name" value="EcKL"/>
    <property type="match status" value="1"/>
</dbReference>
<dbReference type="GO" id="GO:0030643">
    <property type="term" value="P:intracellular phosphate ion homeostasis"/>
    <property type="evidence" value="ECO:0007669"/>
    <property type="project" value="InterPro"/>
</dbReference>
<dbReference type="SUPFAM" id="SSF56112">
    <property type="entry name" value="Protein kinase-like (PK-like)"/>
    <property type="match status" value="1"/>
</dbReference>
<dbReference type="InterPro" id="IPR004119">
    <property type="entry name" value="EcKL"/>
</dbReference>
<reference evidence="3" key="1">
    <citation type="submission" date="2010-05" db="EMBL/GenBank/DDBJ databases">
        <title>The draft genome of Desulfonatronospira thiodismutans ASO3-1.</title>
        <authorList>
            <consortium name="US DOE Joint Genome Institute (JGI-PGF)"/>
            <person name="Lucas S."/>
            <person name="Copeland A."/>
            <person name="Lapidus A."/>
            <person name="Cheng J.-F."/>
            <person name="Bruce D."/>
            <person name="Goodwin L."/>
            <person name="Pitluck S."/>
            <person name="Chertkov O."/>
            <person name="Brettin T."/>
            <person name="Detter J.C."/>
            <person name="Han C."/>
            <person name="Land M.L."/>
            <person name="Hauser L."/>
            <person name="Kyrpides N."/>
            <person name="Mikhailova N."/>
            <person name="Muyzer G."/>
            <person name="Woyke T."/>
        </authorList>
    </citation>
    <scope>NUCLEOTIDE SEQUENCE [LARGE SCALE GENOMIC DNA]</scope>
    <source>
        <strain evidence="3">ASO3-1</strain>
    </source>
</reference>
<dbReference type="InterPro" id="IPR026022">
    <property type="entry name" value="PhoU_dom"/>
</dbReference>
<dbReference type="Pfam" id="PF01895">
    <property type="entry name" value="PhoU"/>
    <property type="match status" value="2"/>
</dbReference>
<evidence type="ECO:0000256" key="1">
    <source>
        <dbReference type="ARBA" id="ARBA00008107"/>
    </source>
</evidence>
<keyword evidence="4" id="KW-1185">Reference proteome</keyword>